<protein>
    <submittedName>
        <fullName evidence="1">Uncharacterized protein</fullName>
    </submittedName>
</protein>
<accession>A0AAN3MAW7</accession>
<gene>
    <name evidence="1" type="ORF">HMPREF9350_02102</name>
</gene>
<sequence>MNHLLLTVDGDSAFADQNFDAVFLVEAFAHQRQLFGGVVREVRREVYAVISDARFFTENGNIKVGRIRFIKKIFDKAMADHTVTDNCESDFAHFCLDFFSITAYLNDSATPLIDVNQIHLYILLKGYIADLYKFS</sequence>
<proteinExistence type="predicted"/>
<evidence type="ECO:0000313" key="1">
    <source>
        <dbReference type="EMBL" id="EFU35920.1"/>
    </source>
</evidence>
<dbReference type="AlphaFoldDB" id="A0AAN3MAW7"/>
<name>A0AAN3MAW7_ECOLX</name>
<organism evidence="1 2">
    <name type="scientific">Escherichia coli MS 85-1</name>
    <dbReference type="NCBI Taxonomy" id="679202"/>
    <lineage>
        <taxon>Bacteria</taxon>
        <taxon>Pseudomonadati</taxon>
        <taxon>Pseudomonadota</taxon>
        <taxon>Gammaproteobacteria</taxon>
        <taxon>Enterobacterales</taxon>
        <taxon>Enterobacteriaceae</taxon>
        <taxon>Escherichia</taxon>
    </lineage>
</organism>
<comment type="caution">
    <text evidence="1">The sequence shown here is derived from an EMBL/GenBank/DDBJ whole genome shotgun (WGS) entry which is preliminary data.</text>
</comment>
<reference evidence="1 2" key="1">
    <citation type="submission" date="2010-09" db="EMBL/GenBank/DDBJ databases">
        <authorList>
            <person name="Weinstock G."/>
            <person name="Sodergren E."/>
            <person name="Clifton S."/>
            <person name="Fulton L."/>
            <person name="Fulton B."/>
            <person name="Courtney L."/>
            <person name="Fronick C."/>
            <person name="Harrison M."/>
            <person name="Strong C."/>
            <person name="Farmer C."/>
            <person name="Delahaunty K."/>
            <person name="Markovic C."/>
            <person name="Hall O."/>
            <person name="Minx P."/>
            <person name="Tomlinson C."/>
            <person name="Mitreva M."/>
            <person name="Hou S."/>
            <person name="Chen J."/>
            <person name="Wollam A."/>
            <person name="Pepin K.H."/>
            <person name="Johnson M."/>
            <person name="Bhonagiri V."/>
            <person name="Zhang X."/>
            <person name="Suruliraj S."/>
            <person name="Warren W."/>
            <person name="Chinwalla A."/>
            <person name="Mardis E.R."/>
            <person name="Wilson R.K."/>
        </authorList>
    </citation>
    <scope>NUCLEOTIDE SEQUENCE [LARGE SCALE GENOMIC DNA]</scope>
    <source>
        <strain evidence="1 2">MS 85-1</strain>
    </source>
</reference>
<dbReference type="Proteomes" id="UP000005056">
    <property type="component" value="Unassembled WGS sequence"/>
</dbReference>
<dbReference type="EMBL" id="ADWQ01000007">
    <property type="protein sequence ID" value="EFU35920.1"/>
    <property type="molecule type" value="Genomic_DNA"/>
</dbReference>
<evidence type="ECO:0000313" key="2">
    <source>
        <dbReference type="Proteomes" id="UP000005056"/>
    </source>
</evidence>